<feature type="transmembrane region" description="Helical" evidence="6">
    <location>
        <begin position="358"/>
        <end position="382"/>
    </location>
</feature>
<dbReference type="PROSITE" id="PS50850">
    <property type="entry name" value="MFS"/>
    <property type="match status" value="1"/>
</dbReference>
<feature type="transmembrane region" description="Helical" evidence="6">
    <location>
        <begin position="215"/>
        <end position="238"/>
    </location>
</feature>
<comment type="caution">
    <text evidence="8">The sequence shown here is derived from an EMBL/GenBank/DDBJ whole genome shotgun (WGS) entry which is preliminary data.</text>
</comment>
<dbReference type="InterPro" id="IPR036259">
    <property type="entry name" value="MFS_trans_sf"/>
</dbReference>
<evidence type="ECO:0000256" key="4">
    <source>
        <dbReference type="ARBA" id="ARBA00022989"/>
    </source>
</evidence>
<evidence type="ECO:0000313" key="8">
    <source>
        <dbReference type="EMBL" id="KAJ6259371.1"/>
    </source>
</evidence>
<evidence type="ECO:0000256" key="3">
    <source>
        <dbReference type="ARBA" id="ARBA00022692"/>
    </source>
</evidence>
<evidence type="ECO:0000256" key="6">
    <source>
        <dbReference type="SAM" id="Phobius"/>
    </source>
</evidence>
<dbReference type="GO" id="GO:0016020">
    <property type="term" value="C:membrane"/>
    <property type="evidence" value="ECO:0007669"/>
    <property type="project" value="UniProtKB-SubCell"/>
</dbReference>
<feature type="transmembrane region" description="Helical" evidence="6">
    <location>
        <begin position="250"/>
        <end position="271"/>
    </location>
</feature>
<keyword evidence="2" id="KW-0813">Transport</keyword>
<keyword evidence="5 6" id="KW-0472">Membrane</keyword>
<feature type="transmembrane region" description="Helical" evidence="6">
    <location>
        <begin position="122"/>
        <end position="138"/>
    </location>
</feature>
<dbReference type="Gene3D" id="1.20.1250.20">
    <property type="entry name" value="MFS general substrate transporter like domains"/>
    <property type="match status" value="2"/>
</dbReference>
<evidence type="ECO:0000256" key="2">
    <source>
        <dbReference type="ARBA" id="ARBA00022448"/>
    </source>
</evidence>
<evidence type="ECO:0000256" key="5">
    <source>
        <dbReference type="ARBA" id="ARBA00023136"/>
    </source>
</evidence>
<dbReference type="SUPFAM" id="SSF103473">
    <property type="entry name" value="MFS general substrate transporter"/>
    <property type="match status" value="1"/>
</dbReference>
<gene>
    <name evidence="8" type="ORF">Dda_6272</name>
</gene>
<dbReference type="Proteomes" id="UP001221413">
    <property type="component" value="Unassembled WGS sequence"/>
</dbReference>
<keyword evidence="4 6" id="KW-1133">Transmembrane helix</keyword>
<dbReference type="PANTHER" id="PTHR43791:SF36">
    <property type="entry name" value="TRANSPORTER, PUTATIVE (AFU_ORTHOLOGUE AFUA_6G08340)-RELATED"/>
    <property type="match status" value="1"/>
</dbReference>
<name>A0AAD6IVU6_DREDA</name>
<dbReference type="AlphaFoldDB" id="A0AAD6IVU6"/>
<evidence type="ECO:0000313" key="9">
    <source>
        <dbReference type="Proteomes" id="UP001221413"/>
    </source>
</evidence>
<evidence type="ECO:0000259" key="7">
    <source>
        <dbReference type="PROSITE" id="PS50850"/>
    </source>
</evidence>
<organism evidence="8 9">
    <name type="scientific">Drechslerella dactyloides</name>
    <name type="common">Nematode-trapping fungus</name>
    <name type="synonym">Arthrobotrys dactyloides</name>
    <dbReference type="NCBI Taxonomy" id="74499"/>
    <lineage>
        <taxon>Eukaryota</taxon>
        <taxon>Fungi</taxon>
        <taxon>Dikarya</taxon>
        <taxon>Ascomycota</taxon>
        <taxon>Pezizomycotina</taxon>
        <taxon>Orbiliomycetes</taxon>
        <taxon>Orbiliales</taxon>
        <taxon>Orbiliaceae</taxon>
        <taxon>Drechslerella</taxon>
    </lineage>
</organism>
<feature type="domain" description="Major facilitator superfamily (MFS) profile" evidence="7">
    <location>
        <begin position="124"/>
        <end position="539"/>
    </location>
</feature>
<keyword evidence="9" id="KW-1185">Reference proteome</keyword>
<feature type="transmembrane region" description="Helical" evidence="6">
    <location>
        <begin position="189"/>
        <end position="209"/>
    </location>
</feature>
<dbReference type="InterPro" id="IPR011701">
    <property type="entry name" value="MFS"/>
</dbReference>
<dbReference type="InterPro" id="IPR020846">
    <property type="entry name" value="MFS_dom"/>
</dbReference>
<feature type="transmembrane region" description="Helical" evidence="6">
    <location>
        <begin position="448"/>
        <end position="471"/>
    </location>
</feature>
<evidence type="ECO:0000256" key="1">
    <source>
        <dbReference type="ARBA" id="ARBA00004141"/>
    </source>
</evidence>
<dbReference type="PANTHER" id="PTHR43791">
    <property type="entry name" value="PERMEASE-RELATED"/>
    <property type="match status" value="1"/>
</dbReference>
<reference evidence="8" key="1">
    <citation type="submission" date="2023-01" db="EMBL/GenBank/DDBJ databases">
        <title>The chitinases involved in constricting ring structure development in the nematode-trapping fungus Drechslerella dactyloides.</title>
        <authorList>
            <person name="Wang R."/>
            <person name="Zhang L."/>
            <person name="Tang P."/>
            <person name="Li S."/>
            <person name="Liang L."/>
        </authorList>
    </citation>
    <scope>NUCLEOTIDE SEQUENCE</scope>
    <source>
        <strain evidence="8">YMF1.00031</strain>
    </source>
</reference>
<comment type="subcellular location">
    <subcellularLocation>
        <location evidence="1">Membrane</location>
        <topology evidence="1">Multi-pass membrane protein</topology>
    </subcellularLocation>
</comment>
<dbReference type="Pfam" id="PF07690">
    <property type="entry name" value="MFS_1"/>
    <property type="match status" value="1"/>
</dbReference>
<accession>A0AAD6IVU6</accession>
<dbReference type="GO" id="GO:0022857">
    <property type="term" value="F:transmembrane transporter activity"/>
    <property type="evidence" value="ECO:0007669"/>
    <property type="project" value="InterPro"/>
</dbReference>
<dbReference type="EMBL" id="JAQGDS010000007">
    <property type="protein sequence ID" value="KAJ6259371.1"/>
    <property type="molecule type" value="Genomic_DNA"/>
</dbReference>
<feature type="transmembrane region" description="Helical" evidence="6">
    <location>
        <begin position="286"/>
        <end position="306"/>
    </location>
</feature>
<feature type="transmembrane region" description="Helical" evidence="6">
    <location>
        <begin position="513"/>
        <end position="532"/>
    </location>
</feature>
<protein>
    <recommendedName>
        <fullName evidence="7">Major facilitator superfamily (MFS) profile domain-containing protein</fullName>
    </recommendedName>
</protein>
<keyword evidence="3 6" id="KW-0812">Transmembrane</keyword>
<sequence>MTLYASLPYENQTVDADSLSLGLPKSDETISEFSINDFKALSESPRENFELTDACGTLWIHTFDERNAMSDSEIKRQEAEVEVEYSEHSKPVSPHAYVFQEPDDGPVHRSPLERRLILKQDLLLIPLAALMYFVLYLDRNSFGNGKLLGLTKELNLDADQYANCAQLFFVGYLIFMIPGNIILRTFEPYLIFGIAIICFGMFVCAMSAARSYGAVLALRILVGVGQAFVQGIGVYTSLWYKRRELAFRGAIYYSTATLSGAFSGLIAYGIGHNLKKSDTGHSPWEWLFIIEGVIGIFVGILVLILLPSFPDKMKNGRNWLFTKEEIDLAKERSKTFNTQDSKFELRQVIAAAKDPKTWAFGFMNAGIGMGLSTIGIFLPSFIADFGYSDLDAQLFSVIPYAVAFVMLPSVAFISDKLNVKAPFIIASLGLACLGYILLLTVGPTAGKIVAVCFITTGLYTCIVLTVTWLGINTAGFTKRGTTWGICEIFPQVFSIMGTKLYKYPPRYIQGHSIVLGFLVFALLNGLALWWWMAYNNKKKDRILEEYAARGERHPHLDRSLEDEFDHHINFRYTL</sequence>
<feature type="transmembrane region" description="Helical" evidence="6">
    <location>
        <begin position="394"/>
        <end position="414"/>
    </location>
</feature>
<feature type="transmembrane region" description="Helical" evidence="6">
    <location>
        <begin position="158"/>
        <end position="177"/>
    </location>
</feature>
<proteinExistence type="predicted"/>
<feature type="transmembrane region" description="Helical" evidence="6">
    <location>
        <begin position="421"/>
        <end position="442"/>
    </location>
</feature>